<evidence type="ECO:0000259" key="5">
    <source>
        <dbReference type="PROSITE" id="PS51898"/>
    </source>
</evidence>
<dbReference type="InterPro" id="IPR002104">
    <property type="entry name" value="Integrase_catalytic"/>
</dbReference>
<keyword evidence="2" id="KW-0229">DNA integration</keyword>
<evidence type="ECO:0000256" key="4">
    <source>
        <dbReference type="ARBA" id="ARBA00023172"/>
    </source>
</evidence>
<dbReference type="GO" id="GO:0006310">
    <property type="term" value="P:DNA recombination"/>
    <property type="evidence" value="ECO:0007669"/>
    <property type="project" value="UniProtKB-KW"/>
</dbReference>
<evidence type="ECO:0000256" key="3">
    <source>
        <dbReference type="ARBA" id="ARBA00023125"/>
    </source>
</evidence>
<evidence type="ECO:0000256" key="1">
    <source>
        <dbReference type="ARBA" id="ARBA00008857"/>
    </source>
</evidence>
<evidence type="ECO:0000313" key="7">
    <source>
        <dbReference type="Proteomes" id="UP000323426"/>
    </source>
</evidence>
<dbReference type="PANTHER" id="PTHR30349">
    <property type="entry name" value="PHAGE INTEGRASE-RELATED"/>
    <property type="match status" value="1"/>
</dbReference>
<dbReference type="Gene3D" id="1.10.443.10">
    <property type="entry name" value="Intergrase catalytic core"/>
    <property type="match status" value="1"/>
</dbReference>
<protein>
    <submittedName>
        <fullName evidence="6">Tyrosine-type recombinase/integrase</fullName>
    </submittedName>
</protein>
<keyword evidence="4" id="KW-0233">DNA recombination</keyword>
<dbReference type="InterPro" id="IPR011010">
    <property type="entry name" value="DNA_brk_join_enz"/>
</dbReference>
<dbReference type="PROSITE" id="PS51898">
    <property type="entry name" value="TYR_RECOMBINASE"/>
    <property type="match status" value="1"/>
</dbReference>
<dbReference type="RefSeq" id="WP_150093501.1">
    <property type="nucleotide sequence ID" value="NZ_VWSF01000041.1"/>
</dbReference>
<evidence type="ECO:0000313" key="6">
    <source>
        <dbReference type="EMBL" id="KAA5538734.1"/>
    </source>
</evidence>
<dbReference type="Pfam" id="PF13495">
    <property type="entry name" value="Phage_int_SAM_4"/>
    <property type="match status" value="1"/>
</dbReference>
<dbReference type="Gene3D" id="1.10.150.130">
    <property type="match status" value="1"/>
</dbReference>
<dbReference type="Pfam" id="PF00589">
    <property type="entry name" value="Phage_integrase"/>
    <property type="match status" value="1"/>
</dbReference>
<proteinExistence type="inferred from homology"/>
<comment type="similarity">
    <text evidence="1">Belongs to the 'phage' integrase family.</text>
</comment>
<dbReference type="EMBL" id="VWSF01000041">
    <property type="protein sequence ID" value="KAA5538734.1"/>
    <property type="molecule type" value="Genomic_DNA"/>
</dbReference>
<organism evidence="6 7">
    <name type="scientific">Adhaeribacter rhizoryzae</name>
    <dbReference type="NCBI Taxonomy" id="2607907"/>
    <lineage>
        <taxon>Bacteria</taxon>
        <taxon>Pseudomonadati</taxon>
        <taxon>Bacteroidota</taxon>
        <taxon>Cytophagia</taxon>
        <taxon>Cytophagales</taxon>
        <taxon>Hymenobacteraceae</taxon>
        <taxon>Adhaeribacter</taxon>
    </lineage>
</organism>
<keyword evidence="7" id="KW-1185">Reference proteome</keyword>
<dbReference type="GO" id="GO:0015074">
    <property type="term" value="P:DNA integration"/>
    <property type="evidence" value="ECO:0007669"/>
    <property type="project" value="UniProtKB-KW"/>
</dbReference>
<comment type="caution">
    <text evidence="6">The sequence shown here is derived from an EMBL/GenBank/DDBJ whole genome shotgun (WGS) entry which is preliminary data.</text>
</comment>
<reference evidence="6 7" key="1">
    <citation type="submission" date="2019-09" db="EMBL/GenBank/DDBJ databases">
        <title>Genome sequence and assembly of Adhaeribacter sp.</title>
        <authorList>
            <person name="Chhetri G."/>
        </authorList>
    </citation>
    <scope>NUCLEOTIDE SEQUENCE [LARGE SCALE GENOMIC DNA]</scope>
    <source>
        <strain evidence="6 7">DK36</strain>
    </source>
</reference>
<keyword evidence="3" id="KW-0238">DNA-binding</keyword>
<evidence type="ECO:0000256" key="2">
    <source>
        <dbReference type="ARBA" id="ARBA00022908"/>
    </source>
</evidence>
<accession>A0A5M6CU21</accession>
<dbReference type="InterPro" id="IPR050090">
    <property type="entry name" value="Tyrosine_recombinase_XerCD"/>
</dbReference>
<dbReference type="AlphaFoldDB" id="A0A5M6CU21"/>
<gene>
    <name evidence="6" type="ORF">F0145_25670</name>
</gene>
<dbReference type="PANTHER" id="PTHR30349:SF64">
    <property type="entry name" value="PROPHAGE INTEGRASE INTD-RELATED"/>
    <property type="match status" value="1"/>
</dbReference>
<dbReference type="InterPro" id="IPR004107">
    <property type="entry name" value="Integrase_SAM-like_N"/>
</dbReference>
<dbReference type="Proteomes" id="UP000323426">
    <property type="component" value="Unassembled WGS sequence"/>
</dbReference>
<dbReference type="InterPro" id="IPR010998">
    <property type="entry name" value="Integrase_recombinase_N"/>
</dbReference>
<dbReference type="InterPro" id="IPR013762">
    <property type="entry name" value="Integrase-like_cat_sf"/>
</dbReference>
<dbReference type="SUPFAM" id="SSF56349">
    <property type="entry name" value="DNA breaking-rejoining enzymes"/>
    <property type="match status" value="1"/>
</dbReference>
<name>A0A5M6CU21_9BACT</name>
<feature type="domain" description="Tyr recombinase" evidence="5">
    <location>
        <begin position="304"/>
        <end position="476"/>
    </location>
</feature>
<dbReference type="GO" id="GO:0003677">
    <property type="term" value="F:DNA binding"/>
    <property type="evidence" value="ECO:0007669"/>
    <property type="project" value="UniProtKB-KW"/>
</dbReference>
<sequence>MHPTALPVLFLNLLDHQGKTYIKFWHKPHLAISGKLKTASWVKYSKTYKCYVMHHSPQALAQTHSHFAGVATVSTRYLYRQSRLPAGKTVLTTDNPEVLTALPKPTGKPPLKLIPLQHEGKTYLKLQYPPESNLYPQLKALKQVKWSRTYGCFLTWAQADKLHLLVAELLPLVHLALSQQIQVKDLSLLKKLWEQLYLADPHFLPCPLAYLEKMQLLNYSRNTMRTYHALLLRFLNTYATNGLAVINAFTPEQVNQYHMALQARGQSYTYVNQSINAIKFYYCKLLGRPDMGLAEVNRPAQEKKLPQVLSKEEVAAILKAPDNLKHRCLLQLLYSGGLRIGEVINLRLTDVQSQRRLLLIRGGKGSKDRTTLLSPRLLAELRQYYRVYKPQVWLFESPEGGPYSVGSIRKVFRAALQKAGINRPATPHTLRHSFATHLLEGGTDLRYIQALLGHNSSKTTEIYTHITQHGLDKIISPLDGLNI</sequence>